<evidence type="ECO:0000256" key="10">
    <source>
        <dbReference type="SAM" id="MobiDB-lite"/>
    </source>
</evidence>
<gene>
    <name evidence="12" type="ORF">EJ03DRAFT_362772</name>
</gene>
<dbReference type="PROSITE" id="PS00028">
    <property type="entry name" value="ZINC_FINGER_C2H2_1"/>
    <property type="match status" value="2"/>
</dbReference>
<dbReference type="FunFam" id="3.30.160.60:FF:000176">
    <property type="entry name" value="zinc finger protein 70"/>
    <property type="match status" value="1"/>
</dbReference>
<feature type="domain" description="C2H2-type" evidence="11">
    <location>
        <begin position="266"/>
        <end position="293"/>
    </location>
</feature>
<keyword evidence="8" id="KW-0539">Nucleus</keyword>
<comment type="subcellular location">
    <subcellularLocation>
        <location evidence="1">Nucleus</location>
    </subcellularLocation>
</comment>
<keyword evidence="2" id="KW-0479">Metal-binding</keyword>
<dbReference type="GO" id="GO:0005634">
    <property type="term" value="C:nucleus"/>
    <property type="evidence" value="ECO:0007669"/>
    <property type="project" value="UniProtKB-SubCell"/>
</dbReference>
<feature type="compositionally biased region" description="Polar residues" evidence="10">
    <location>
        <begin position="205"/>
        <end position="216"/>
    </location>
</feature>
<evidence type="ECO:0000256" key="4">
    <source>
        <dbReference type="ARBA" id="ARBA00022771"/>
    </source>
</evidence>
<dbReference type="EMBL" id="ML995810">
    <property type="protein sequence ID" value="KAF2773555.1"/>
    <property type="molecule type" value="Genomic_DNA"/>
</dbReference>
<evidence type="ECO:0000256" key="3">
    <source>
        <dbReference type="ARBA" id="ARBA00022737"/>
    </source>
</evidence>
<dbReference type="InterPro" id="IPR036236">
    <property type="entry name" value="Znf_C2H2_sf"/>
</dbReference>
<dbReference type="InterPro" id="IPR013087">
    <property type="entry name" value="Znf_C2H2_type"/>
</dbReference>
<proteinExistence type="predicted"/>
<keyword evidence="4 9" id="KW-0863">Zinc-finger</keyword>
<reference evidence="12" key="1">
    <citation type="journal article" date="2020" name="Stud. Mycol.">
        <title>101 Dothideomycetes genomes: a test case for predicting lifestyles and emergence of pathogens.</title>
        <authorList>
            <person name="Haridas S."/>
            <person name="Albert R."/>
            <person name="Binder M."/>
            <person name="Bloem J."/>
            <person name="Labutti K."/>
            <person name="Salamov A."/>
            <person name="Andreopoulos B."/>
            <person name="Baker S."/>
            <person name="Barry K."/>
            <person name="Bills G."/>
            <person name="Bluhm B."/>
            <person name="Cannon C."/>
            <person name="Castanera R."/>
            <person name="Culley D."/>
            <person name="Daum C."/>
            <person name="Ezra D."/>
            <person name="Gonzalez J."/>
            <person name="Henrissat B."/>
            <person name="Kuo A."/>
            <person name="Liang C."/>
            <person name="Lipzen A."/>
            <person name="Lutzoni F."/>
            <person name="Magnuson J."/>
            <person name="Mondo S."/>
            <person name="Nolan M."/>
            <person name="Ohm R."/>
            <person name="Pangilinan J."/>
            <person name="Park H.-J."/>
            <person name="Ramirez L."/>
            <person name="Alfaro M."/>
            <person name="Sun H."/>
            <person name="Tritt A."/>
            <person name="Yoshinaga Y."/>
            <person name="Zwiers L.-H."/>
            <person name="Turgeon B."/>
            <person name="Goodwin S."/>
            <person name="Spatafora J."/>
            <person name="Crous P."/>
            <person name="Grigoriev I."/>
        </authorList>
    </citation>
    <scope>NUCLEOTIDE SEQUENCE</scope>
    <source>
        <strain evidence="12">CBS 116005</strain>
    </source>
</reference>
<dbReference type="Proteomes" id="UP000799436">
    <property type="component" value="Unassembled WGS sequence"/>
</dbReference>
<dbReference type="GO" id="GO:0010468">
    <property type="term" value="P:regulation of gene expression"/>
    <property type="evidence" value="ECO:0007669"/>
    <property type="project" value="TreeGrafter"/>
</dbReference>
<sequence length="302" mass="32853">MATAATMAYPNRGPFQGFTQHHYPNAVFQTRVPQAHLGSGAVLNNNPYVYANPQQAQLYQQATARPVCASHSPVSEDGNRPSLPSISNLLGIADGERPGQEGKSTRSCQQQRPFYPNELSSSQRTVVPPTPPLRNDSVVDGKHSPSIISTGPSYTTQPYFVGSALNNLSNGSYYSPDQTQYPVANVHCQRPLPSNFPPAPLPVDQPNSSTMATSNPWEHHHYISPSSQATYSQPQDRYICPTCNKAFSRPSSLKIHSHSHTGEKPFKCPHAGCGKAFSVRSNMKRHERGCHTGGPVGGPHFV</sequence>
<organism evidence="12 13">
    <name type="scientific">Teratosphaeria nubilosa</name>
    <dbReference type="NCBI Taxonomy" id="161662"/>
    <lineage>
        <taxon>Eukaryota</taxon>
        <taxon>Fungi</taxon>
        <taxon>Dikarya</taxon>
        <taxon>Ascomycota</taxon>
        <taxon>Pezizomycotina</taxon>
        <taxon>Dothideomycetes</taxon>
        <taxon>Dothideomycetidae</taxon>
        <taxon>Mycosphaerellales</taxon>
        <taxon>Teratosphaeriaceae</taxon>
        <taxon>Teratosphaeria</taxon>
    </lineage>
</organism>
<feature type="compositionally biased region" description="Polar residues" evidence="10">
    <location>
        <begin position="105"/>
        <end position="125"/>
    </location>
</feature>
<dbReference type="PANTHER" id="PTHR16515:SF66">
    <property type="entry name" value="C2H2-TYPE DOMAIN-CONTAINING PROTEIN"/>
    <property type="match status" value="1"/>
</dbReference>
<keyword evidence="13" id="KW-1185">Reference proteome</keyword>
<keyword evidence="7" id="KW-0804">Transcription</keyword>
<feature type="compositionally biased region" description="Basic and acidic residues" evidence="10">
    <location>
        <begin position="94"/>
        <end position="104"/>
    </location>
</feature>
<dbReference type="GO" id="GO:0008270">
    <property type="term" value="F:zinc ion binding"/>
    <property type="evidence" value="ECO:0007669"/>
    <property type="project" value="UniProtKB-KW"/>
</dbReference>
<keyword evidence="3" id="KW-0677">Repeat</keyword>
<protein>
    <recommendedName>
        <fullName evidence="11">C2H2-type domain-containing protein</fullName>
    </recommendedName>
</protein>
<dbReference type="Gene3D" id="3.30.160.60">
    <property type="entry name" value="Classic Zinc Finger"/>
    <property type="match status" value="2"/>
</dbReference>
<dbReference type="AlphaFoldDB" id="A0A6G1LL02"/>
<name>A0A6G1LL02_9PEZI</name>
<dbReference type="SUPFAM" id="SSF57667">
    <property type="entry name" value="beta-beta-alpha zinc fingers"/>
    <property type="match status" value="1"/>
</dbReference>
<evidence type="ECO:0000256" key="2">
    <source>
        <dbReference type="ARBA" id="ARBA00022723"/>
    </source>
</evidence>
<keyword evidence="5" id="KW-0862">Zinc</keyword>
<evidence type="ECO:0000313" key="12">
    <source>
        <dbReference type="EMBL" id="KAF2773555.1"/>
    </source>
</evidence>
<evidence type="ECO:0000256" key="1">
    <source>
        <dbReference type="ARBA" id="ARBA00004123"/>
    </source>
</evidence>
<accession>A0A6G1LL02</accession>
<dbReference type="OrthoDB" id="6077919at2759"/>
<evidence type="ECO:0000256" key="7">
    <source>
        <dbReference type="ARBA" id="ARBA00023163"/>
    </source>
</evidence>
<evidence type="ECO:0000259" key="11">
    <source>
        <dbReference type="PROSITE" id="PS50157"/>
    </source>
</evidence>
<dbReference type="PANTHER" id="PTHR16515">
    <property type="entry name" value="PR DOMAIN ZINC FINGER PROTEIN"/>
    <property type="match status" value="1"/>
</dbReference>
<evidence type="ECO:0000256" key="8">
    <source>
        <dbReference type="ARBA" id="ARBA00023242"/>
    </source>
</evidence>
<feature type="region of interest" description="Disordered" evidence="10">
    <location>
        <begin position="90"/>
        <end position="150"/>
    </location>
</feature>
<feature type="region of interest" description="Disordered" evidence="10">
    <location>
        <begin position="205"/>
        <end position="229"/>
    </location>
</feature>
<dbReference type="SMART" id="SM00355">
    <property type="entry name" value="ZnF_C2H2"/>
    <property type="match status" value="2"/>
</dbReference>
<evidence type="ECO:0000256" key="5">
    <source>
        <dbReference type="ARBA" id="ARBA00022833"/>
    </source>
</evidence>
<evidence type="ECO:0000256" key="9">
    <source>
        <dbReference type="PROSITE-ProRule" id="PRU00042"/>
    </source>
</evidence>
<evidence type="ECO:0000256" key="6">
    <source>
        <dbReference type="ARBA" id="ARBA00023015"/>
    </source>
</evidence>
<dbReference type="FunFam" id="3.30.160.60:FF:000060">
    <property type="entry name" value="zinc finger protein 436"/>
    <property type="match status" value="1"/>
</dbReference>
<keyword evidence="6" id="KW-0805">Transcription regulation</keyword>
<feature type="domain" description="C2H2-type" evidence="11">
    <location>
        <begin position="238"/>
        <end position="265"/>
    </location>
</feature>
<evidence type="ECO:0000313" key="13">
    <source>
        <dbReference type="Proteomes" id="UP000799436"/>
    </source>
</evidence>
<dbReference type="Pfam" id="PF00096">
    <property type="entry name" value="zf-C2H2"/>
    <property type="match status" value="2"/>
</dbReference>
<dbReference type="PROSITE" id="PS50157">
    <property type="entry name" value="ZINC_FINGER_C2H2_2"/>
    <property type="match status" value="2"/>
</dbReference>
<dbReference type="InterPro" id="IPR050331">
    <property type="entry name" value="Zinc_finger"/>
</dbReference>